<evidence type="ECO:0000313" key="3">
    <source>
        <dbReference type="EMBL" id="SCY15000.1"/>
    </source>
</evidence>
<feature type="signal peptide" evidence="2">
    <location>
        <begin position="1"/>
        <end position="19"/>
    </location>
</feature>
<evidence type="ECO:0000313" key="4">
    <source>
        <dbReference type="Proteomes" id="UP000199307"/>
    </source>
</evidence>
<keyword evidence="4" id="KW-1185">Reference proteome</keyword>
<evidence type="ECO:0000256" key="2">
    <source>
        <dbReference type="SAM" id="SignalP"/>
    </source>
</evidence>
<proteinExistence type="predicted"/>
<feature type="chain" id="PRO_5046681280" evidence="2">
    <location>
        <begin position="20"/>
        <end position="287"/>
    </location>
</feature>
<dbReference type="RefSeq" id="WP_139159175.1">
    <property type="nucleotide sequence ID" value="NZ_FMVC01000002.1"/>
</dbReference>
<sequence length="287" mass="32917">MKKKILLMAFFFVAQIVFSQEGGRRFFTKIFSVNDATKLELKDDLNQALNAENIYKVQLVTTGTGTKTGAEYIVWYDATAKWQIRAVNLAGNSSNHPLLIVENDAVMVYTKHTTKYSVRAFVEEIIAIENDVRPSIFGAAFHWQRDGDFLYYGGNVGIGTTSAKNKLDVNGTIHSKEVKVDMDGWSDFVFKKDYDLPTLEEVEKHIAEKGHLENIPSEEEVLKKGINLGDMNAKLLQKIEELTLYMIEMKKENEQMKKTNEEIKNENRRIKRNQELLEKQIATLKNR</sequence>
<dbReference type="EMBL" id="FMVC01000002">
    <property type="protein sequence ID" value="SCY15000.1"/>
    <property type="molecule type" value="Genomic_DNA"/>
</dbReference>
<reference evidence="3 4" key="1">
    <citation type="submission" date="2016-10" db="EMBL/GenBank/DDBJ databases">
        <authorList>
            <person name="Varghese N."/>
            <person name="Submissions S."/>
        </authorList>
    </citation>
    <scope>NUCLEOTIDE SEQUENCE [LARGE SCALE GENOMIC DNA]</scope>
    <source>
        <strain evidence="3 4">CGMCC 1.6859</strain>
    </source>
</reference>
<accession>A0ABY0LGH1</accession>
<organism evidence="3 4">
    <name type="scientific">Flavobacterium anhuiense</name>
    <dbReference type="NCBI Taxonomy" id="459526"/>
    <lineage>
        <taxon>Bacteria</taxon>
        <taxon>Pseudomonadati</taxon>
        <taxon>Bacteroidota</taxon>
        <taxon>Flavobacteriia</taxon>
        <taxon>Flavobacteriales</taxon>
        <taxon>Flavobacteriaceae</taxon>
        <taxon>Flavobacterium</taxon>
    </lineage>
</organism>
<gene>
    <name evidence="3" type="ORF">SAMN02927916_1278</name>
</gene>
<feature type="coiled-coil region" evidence="1">
    <location>
        <begin position="232"/>
        <end position="287"/>
    </location>
</feature>
<name>A0ABY0LGH1_9FLAO</name>
<keyword evidence="2" id="KW-0732">Signal</keyword>
<evidence type="ECO:0000256" key="1">
    <source>
        <dbReference type="SAM" id="Coils"/>
    </source>
</evidence>
<dbReference type="Proteomes" id="UP000199307">
    <property type="component" value="Unassembled WGS sequence"/>
</dbReference>
<keyword evidence="1" id="KW-0175">Coiled coil</keyword>
<protein>
    <submittedName>
        <fullName evidence="3">Uncharacterized protein</fullName>
    </submittedName>
</protein>
<comment type="caution">
    <text evidence="3">The sequence shown here is derived from an EMBL/GenBank/DDBJ whole genome shotgun (WGS) entry which is preliminary data.</text>
</comment>